<feature type="region of interest" description="Disordered" evidence="1">
    <location>
        <begin position="882"/>
        <end position="913"/>
    </location>
</feature>
<organism evidence="5 6">
    <name type="scientific">Sheeppox virus</name>
    <name type="common">SPPV</name>
    <dbReference type="NCBI Taxonomy" id="10266"/>
    <lineage>
        <taxon>Viruses</taxon>
        <taxon>Varidnaviria</taxon>
        <taxon>Bamfordvirae</taxon>
        <taxon>Nucleocytoviricota</taxon>
        <taxon>Pokkesviricetes</taxon>
        <taxon>Chitovirales</taxon>
        <taxon>Poxviridae</taxon>
        <taxon>Chordopoxvirinae</taxon>
        <taxon>Capripoxvirus</taxon>
        <taxon>Capripoxvirus sheeppox</taxon>
    </lineage>
</organism>
<proteinExistence type="predicted"/>
<feature type="domain" description="Poxvirus B22R protein N-terminal" evidence="4">
    <location>
        <begin position="26"/>
        <end position="109"/>
    </location>
</feature>
<protein>
    <submittedName>
        <fullName evidence="5">Poxvirus B22R superfamily protein</fullName>
    </submittedName>
</protein>
<evidence type="ECO:0000259" key="4">
    <source>
        <dbReference type="Pfam" id="PF13169"/>
    </source>
</evidence>
<evidence type="ECO:0000313" key="5">
    <source>
        <dbReference type="EMBL" id="QEJ80026.1"/>
    </source>
</evidence>
<gene>
    <name evidence="5" type="ORF">SPX-Nigeria_134</name>
</gene>
<sequence length="2030" mass="231587">MGKVLLNSLFTMLIILIYNTYCEKLVCYRKLGLYNFYNKDMRSHSSFELNTKRQDFDVLRKANAMALEQKINWTMLKEEVNDLFKKNCTDSDNTIYNGILSESITFEINHGFFNVDTEVSISKSLLYMDLGVENYSDVLESYNITISNMTTMTTPTPATVITTPLYLENKNNTNDIKVKLYMVNSSIILTFENITIVINNTCIGTSINSIYAKITSDFITINVTTDPLSTTPPFLTKSMFDNCTLTLPVTISQEGYYTKEYNEHTGTTESFTYSYYSDNNMTESFTTAFSYYSDDTTTEPLTTSDYLNYTTLEPSFTTSRYYLNNGTSNYKNISYVYNNKTCIVFVKQQNNIFKNITIQTEFKNLCNESSLETKVYAVGVPEKFNTILKNISVEKSNDSDSYFICKMIEDGGNCEIDIFMDAATNNINDELDSSKKGSNTRHARSVDHIELDPFCLHMYHGIDETIDCSLKKNNKDMSKHTNRIRRSPPDKGKKPQVPTKGNLQLMSAEEMGARPKIRKQTQDVQIGARGVDGPVSGSEEIYSQVRKELSQKLKSLVLDDDGKLTTTRLPKSTKALIGGLVDSKIETSSAAYDITRQIVHQQSGDIYSLPVKNKVFGVESNRKITSPIIDVDTSSNIYANVLQKRDFKITSPKNVDVYEKTRTDSFSDDSYFLKRSFSSSSDDTYFLKESDDSDSDIFRRSSKKDQTYSLAGKPLKKQSLRRYSSSDYEKIGENIYESIREPEYALLSKPKVLNPRSHIPIPSLPKDEIPFTQQKRKVIDMICDSRFASSICNARGLDLVNYRGDSNIYKTTDDDFVERENSLYARSKLEPELKDNPLYESLSDIDIVSNPYNNHKLSRRNAIKKKVLNDGYEEFVIRTDEEPSEKPNMATNTYNNNDKANNKANNKDKNKGFSYLNNDIQEDEKNVNKIKKSKKGRTKRLSKLSTDNKINNMIKTIAISSYLSSTNSRISSIMAQANNQPKELTIVNIVTSVLSQIGGTLAMAGSGSPKAAAAGLVIQGISGLIDAATSIYFLLSGQEQPKDPAIEKFSNYASYVSKTDAGARVCMMPDSDITITLAYRHSNMNVEAEKTRGEYTDIIPSTVYYLKNSQISYTVKVTLVCPIGQLRLLEADINTYATLTREDKDGVKFYHVFGILELLSYHPNVTFTCGNEPGVIFIPFEQKLSDMQLLRISTPGEPREAEAMSSDVCDIYPLKKFYVLAGNCPFDMSRKSVAYVTCSTLLRMSTYEHEKQRWILMNPFSNNNEDNIQLFTFKKYDFSAEKDKIKLNSISHSDTICSQSDTSTCFWADAMILEDVTSCNSRIRKLSVEMSTVSEKGYNNFVLTCPYGSTPFYISNGSIISIPMNTRRTSVRFASKHNNVALISCIHNSNPAYKSDIVEVMFKQSNMSDMYLDFKYFKDRKYLFDSFSDIMPKRSKTCKRASENSNCKNYYYIKHVPEIEFKVHVAKLPMVRLGTSYSGVLNYQTLEKVNKYFSTPISISVDASTLSNVYKNQEHFWKFAMEKKRTFSSITATIFACSVVAGKVNVNMGVKGSHDYYGRSGKYIYMGSKDFASNDKIYFNFIPDKAEYRLKDTYGECEIYLDLKTRRVNVNCPELTIPQHPFDSLDVNSLCVLVATSRDHCAISEENWRSYDRTHGVGYSHEYVDAEFDSCSKNHGPTYPVDNFCFYWSAGIYWPPDYDPCASSMVLGYSPIFTENRIVNPPYIKEFGYEPEKNEYVKRELYNKLQNLYEKYNMLVLYSMNPVVEMSNGLAKSMTSEAREIFRLIANSNEMQKAKEENDMKAEKVKMEIEETLNNIYVDTLSYSESTSLLRSAISTRCCVLDGTSVYKYFDLEYYLCGNYSDYLININNVTYVKINDSLIEEDIYLVRNIPQVTCFDITLVPINNEEQQKKFETEIVTMAFEDVLTEIFDEYDDRMVSYFDKYISDDNNNKNSKFTTNNTIAIILSFVFTAIIILISTKLIMRSRKGKYSIDNNFVIFNNSSSEDDNTVSLSDLNLDDDNNSEFLFFLKK</sequence>
<feature type="compositionally biased region" description="Low complexity" evidence="1">
    <location>
        <begin position="895"/>
        <end position="904"/>
    </location>
</feature>
<dbReference type="Pfam" id="PF13169">
    <property type="entry name" value="Poxvirus_B22R_N"/>
    <property type="match status" value="1"/>
</dbReference>
<keyword evidence="2" id="KW-0472">Membrane</keyword>
<dbReference type="InterPro" id="IPR025133">
    <property type="entry name" value="Poxvirus_B22R_N_dom"/>
</dbReference>
<keyword evidence="2" id="KW-1133">Transmembrane helix</keyword>
<dbReference type="Proteomes" id="UP000322561">
    <property type="component" value="Segment"/>
</dbReference>
<dbReference type="EMBL" id="MN072628">
    <property type="protein sequence ID" value="QEJ80026.1"/>
    <property type="molecule type" value="Genomic_DNA"/>
</dbReference>
<feature type="region of interest" description="Disordered" evidence="1">
    <location>
        <begin position="476"/>
        <end position="501"/>
    </location>
</feature>
<evidence type="ECO:0000313" key="6">
    <source>
        <dbReference type="Proteomes" id="UP000322561"/>
    </source>
</evidence>
<feature type="transmembrane region" description="Helical" evidence="2">
    <location>
        <begin position="1961"/>
        <end position="1982"/>
    </location>
</feature>
<organismHost>
    <name type="scientific">Ovis aries</name>
    <name type="common">Sheep</name>
    <dbReference type="NCBI Taxonomy" id="9940"/>
</organismHost>
<name>A0A5C0PU41_SHEV</name>
<dbReference type="Pfam" id="PF13168">
    <property type="entry name" value="Poxvirus_B22R_C"/>
    <property type="match status" value="1"/>
</dbReference>
<dbReference type="Pfam" id="PF04395">
    <property type="entry name" value="Poxvirus_B22R"/>
    <property type="match status" value="1"/>
</dbReference>
<feature type="domain" description="Poxvirus B22R protein C-terminal" evidence="3">
    <location>
        <begin position="985"/>
        <end position="1175"/>
    </location>
</feature>
<dbReference type="InterPro" id="IPR025128">
    <property type="entry name" value="Poxvirus_B22R_C_dom"/>
</dbReference>
<evidence type="ECO:0000259" key="3">
    <source>
        <dbReference type="Pfam" id="PF13168"/>
    </source>
</evidence>
<evidence type="ECO:0000256" key="2">
    <source>
        <dbReference type="SAM" id="Phobius"/>
    </source>
</evidence>
<accession>A0A5C0PU41</accession>
<evidence type="ECO:0000256" key="1">
    <source>
        <dbReference type="SAM" id="MobiDB-lite"/>
    </source>
</evidence>
<dbReference type="InterPro" id="IPR007490">
    <property type="entry name" value="Poxvirus_B22"/>
</dbReference>
<reference evidence="5 6" key="1">
    <citation type="journal article" date="2019" name="Transbound. Emerg. Dis.">
        <title>Extended sequencing of vaccine and wild-type capripoxvirus isolates provides insights into genes modulating virulence and host range.</title>
        <authorList>
            <person name="Biswas S."/>
            <person name="Noyce R.S."/>
            <person name="Babiuk L.A."/>
            <person name="Lung O."/>
            <person name="Bulach D.M."/>
            <person name="Bowden T.R."/>
            <person name="Boyle D.B."/>
            <person name="Babiuk S."/>
            <person name="Evans D.H."/>
        </authorList>
    </citation>
    <scope>NUCLEOTIDE SEQUENCE [LARGE SCALE GENOMIC DNA]</scope>
    <source>
        <strain evidence="5">Nigeria</strain>
    </source>
</reference>
<keyword evidence="2" id="KW-0812">Transmembrane</keyword>